<dbReference type="InterPro" id="IPR044855">
    <property type="entry name" value="CoA-Trfase_III_dom3_sf"/>
</dbReference>
<name>A0A848DCD2_9PSEU</name>
<dbReference type="Gene3D" id="3.40.50.10540">
    <property type="entry name" value="Crotonobetainyl-coa:carnitine coa-transferase, domain 1"/>
    <property type="match status" value="1"/>
</dbReference>
<comment type="caution">
    <text evidence="2">The sequence shown here is derived from an EMBL/GenBank/DDBJ whole genome shotgun (WGS) entry which is preliminary data.</text>
</comment>
<gene>
    <name evidence="2" type="ORF">HF519_00440</name>
</gene>
<keyword evidence="1 2" id="KW-0808">Transferase</keyword>
<sequence length="392" mass="42469">MGPYCTLLLAQLGADVVKVETPAGDVVRYIGDERGAGMGPVFLNANQGKRSVALDLKDPQGHEVLLRLVAGADVFVHNIRPEAAHRLGIGYDRIAAANPAAVYCALRGFGGEGPYRDRAAYDDVIQAGCGLAAVQGAGDEPAYVRTPVADKVVGLLAVSAITSALLARERTGQGQEIEVPMLESMVAFTLLDQQGGYVFDPPRGPTGYARTASPYRKPYRTADGHLSVMVYTDAQWRAFFGLIGRSELADDPRYRTITERTRHTDELYQILEKELLARPSDEWLAALSAAQIPVAPVRSVPDLFDDEHLAAVGLFEQVEHPTEGTLRLARFPISFAGEHPQRPRPAPRLGQHGTEVLTELGYGPEQIRRLAEAGIVVGAVEEVSAVEEEEIR</sequence>
<dbReference type="PANTHER" id="PTHR48207">
    <property type="entry name" value="SUCCINATE--HYDROXYMETHYLGLUTARATE COA-TRANSFERASE"/>
    <property type="match status" value="1"/>
</dbReference>
<accession>A0A848DCD2</accession>
<dbReference type="AlphaFoldDB" id="A0A848DCD2"/>
<reference evidence="2 3" key="1">
    <citation type="submission" date="2020-04" db="EMBL/GenBank/DDBJ databases">
        <authorList>
            <person name="Klaysubun C."/>
            <person name="Duangmal K."/>
            <person name="Lipun K."/>
        </authorList>
    </citation>
    <scope>NUCLEOTIDE SEQUENCE [LARGE SCALE GENOMIC DNA]</scope>
    <source>
        <strain evidence="2 3">DSM 45300</strain>
    </source>
</reference>
<dbReference type="EMBL" id="JAAXKZ010000001">
    <property type="protein sequence ID" value="NMH90089.1"/>
    <property type="molecule type" value="Genomic_DNA"/>
</dbReference>
<dbReference type="Gene3D" id="3.30.1540.10">
    <property type="entry name" value="formyl-coa transferase, domain 3"/>
    <property type="match status" value="1"/>
</dbReference>
<keyword evidence="3" id="KW-1185">Reference proteome</keyword>
<dbReference type="Proteomes" id="UP000586918">
    <property type="component" value="Unassembled WGS sequence"/>
</dbReference>
<evidence type="ECO:0000256" key="1">
    <source>
        <dbReference type="ARBA" id="ARBA00022679"/>
    </source>
</evidence>
<dbReference type="GO" id="GO:0008410">
    <property type="term" value="F:CoA-transferase activity"/>
    <property type="evidence" value="ECO:0007669"/>
    <property type="project" value="TreeGrafter"/>
</dbReference>
<protein>
    <submittedName>
        <fullName evidence="2">CoA transferase</fullName>
    </submittedName>
</protein>
<dbReference type="InterPro" id="IPR050483">
    <property type="entry name" value="CoA-transferase_III_domain"/>
</dbReference>
<dbReference type="SUPFAM" id="SSF89796">
    <property type="entry name" value="CoA-transferase family III (CaiB/BaiF)"/>
    <property type="match status" value="1"/>
</dbReference>
<organism evidence="2 3">
    <name type="scientific">Pseudonocardia bannensis</name>
    <dbReference type="NCBI Taxonomy" id="630973"/>
    <lineage>
        <taxon>Bacteria</taxon>
        <taxon>Bacillati</taxon>
        <taxon>Actinomycetota</taxon>
        <taxon>Actinomycetes</taxon>
        <taxon>Pseudonocardiales</taxon>
        <taxon>Pseudonocardiaceae</taxon>
        <taxon>Pseudonocardia</taxon>
    </lineage>
</organism>
<dbReference type="InterPro" id="IPR023606">
    <property type="entry name" value="CoA-Trfase_III_dom_1_sf"/>
</dbReference>
<evidence type="ECO:0000313" key="3">
    <source>
        <dbReference type="Proteomes" id="UP000586918"/>
    </source>
</evidence>
<evidence type="ECO:0000313" key="2">
    <source>
        <dbReference type="EMBL" id="NMH90089.1"/>
    </source>
</evidence>
<proteinExistence type="predicted"/>
<dbReference type="Pfam" id="PF02515">
    <property type="entry name" value="CoA_transf_3"/>
    <property type="match status" value="1"/>
</dbReference>
<dbReference type="InterPro" id="IPR003673">
    <property type="entry name" value="CoA-Trfase_fam_III"/>
</dbReference>
<dbReference type="PANTHER" id="PTHR48207:SF4">
    <property type="entry name" value="BLL6097 PROTEIN"/>
    <property type="match status" value="1"/>
</dbReference>